<keyword evidence="6" id="KW-1185">Reference proteome</keyword>
<dbReference type="InterPro" id="IPR050490">
    <property type="entry name" value="Bact_solute-bd_prot1"/>
</dbReference>
<evidence type="ECO:0000256" key="3">
    <source>
        <dbReference type="ARBA" id="ARBA00022729"/>
    </source>
</evidence>
<gene>
    <name evidence="5" type="ORF">FKV70_07790</name>
</gene>
<name>A0ABY3B5T2_9BACL</name>
<comment type="similarity">
    <text evidence="1">Belongs to the bacterial solute-binding protein 1 family.</text>
</comment>
<dbReference type="PROSITE" id="PS51257">
    <property type="entry name" value="PROKAR_LIPOPROTEIN"/>
    <property type="match status" value="1"/>
</dbReference>
<feature type="chain" id="PRO_5046328550" evidence="4">
    <location>
        <begin position="21"/>
        <end position="421"/>
    </location>
</feature>
<protein>
    <submittedName>
        <fullName evidence="5">Carbohydrate ABC transporter substrate-binding protein</fullName>
    </submittedName>
</protein>
<evidence type="ECO:0000313" key="6">
    <source>
        <dbReference type="Proteomes" id="UP000319219"/>
    </source>
</evidence>
<dbReference type="PANTHER" id="PTHR43649:SF34">
    <property type="entry name" value="ABC TRANSPORTER PERIPLASMIC-BINDING PROTEIN YCJN-RELATED"/>
    <property type="match status" value="1"/>
</dbReference>
<comment type="caution">
    <text evidence="5">The sequence shown here is derived from an EMBL/GenBank/DDBJ whole genome shotgun (WGS) entry which is preliminary data.</text>
</comment>
<dbReference type="Proteomes" id="UP000319219">
    <property type="component" value="Unassembled WGS sequence"/>
</dbReference>
<evidence type="ECO:0000256" key="1">
    <source>
        <dbReference type="ARBA" id="ARBA00008520"/>
    </source>
</evidence>
<dbReference type="Pfam" id="PF01547">
    <property type="entry name" value="SBP_bac_1"/>
    <property type="match status" value="1"/>
</dbReference>
<proteinExistence type="inferred from homology"/>
<keyword evidence="3 4" id="KW-0732">Signal</keyword>
<sequence length="421" mass="47317">MKKTVLLVISLMLLLTCMLAGCGNTKAQQTGTKTIHIYQFKVEISEPLNKLKAEYERTHPGIKLDIQSVGGGTDYGASLKAKFASGDQPDIFTNEGYQDRDTWFEYLEDLSDQPWVKDLDDFARKPMTVNGKIYGQPMNLEGFGFVYNKDLFKKAGITKLPQTIDELEETAKRLKAAGIIPFANGYAEWWVLGNHFINIPFARQPNPESYVADLNKGTARIPGNTVFDQWVKLLDLTLKYGNPNPLTTDYNTQVTLFSTGKAAMMHQGNWTQPQIDGINSNLNLGILPTPIDNDSSAGDKLAVGVASNWVVNKNSPVKQEAKEFLNWLVTSETGKHYITKEFKFVPAFKSIKSSDETTGDLGAEISRHVREGKIWSWNFQRFPKGLNQDLSSSMQAYIAGVITKDEMLQQFQEAWDNLKYR</sequence>
<dbReference type="InterPro" id="IPR006061">
    <property type="entry name" value="SBP_1_CS"/>
</dbReference>
<reference evidence="5 6" key="1">
    <citation type="submission" date="2019-07" db="EMBL/GenBank/DDBJ databases">
        <title>Paenibacillus ottowii sp. nov. isolated from a fermentation system processing bovine manure.</title>
        <authorList>
            <person name="Velazquez L.F."/>
            <person name="Rajbanshi S."/>
            <person name="Guan S."/>
            <person name="Hinchee M."/>
            <person name="Welsh A."/>
        </authorList>
    </citation>
    <scope>NUCLEOTIDE SEQUENCE [LARGE SCALE GENOMIC DNA]</scope>
    <source>
        <strain evidence="5 6">MS2379</strain>
    </source>
</reference>
<dbReference type="Gene3D" id="3.40.190.10">
    <property type="entry name" value="Periplasmic binding protein-like II"/>
    <property type="match status" value="2"/>
</dbReference>
<accession>A0ABY3B5T2</accession>
<dbReference type="SUPFAM" id="SSF53850">
    <property type="entry name" value="Periplasmic binding protein-like II"/>
    <property type="match status" value="1"/>
</dbReference>
<dbReference type="EMBL" id="VIJZ01000003">
    <property type="protein sequence ID" value="TQR99406.1"/>
    <property type="molecule type" value="Genomic_DNA"/>
</dbReference>
<keyword evidence="2" id="KW-0813">Transport</keyword>
<organism evidence="5 6">
    <name type="scientific">Paenibacillus ottowii</name>
    <dbReference type="NCBI Taxonomy" id="2315729"/>
    <lineage>
        <taxon>Bacteria</taxon>
        <taxon>Bacillati</taxon>
        <taxon>Bacillota</taxon>
        <taxon>Bacilli</taxon>
        <taxon>Bacillales</taxon>
        <taxon>Paenibacillaceae</taxon>
        <taxon>Paenibacillus</taxon>
    </lineage>
</organism>
<feature type="signal peptide" evidence="4">
    <location>
        <begin position="1"/>
        <end position="20"/>
    </location>
</feature>
<evidence type="ECO:0000256" key="4">
    <source>
        <dbReference type="SAM" id="SignalP"/>
    </source>
</evidence>
<dbReference type="InterPro" id="IPR006059">
    <property type="entry name" value="SBP"/>
</dbReference>
<dbReference type="RefSeq" id="WP_142612445.1">
    <property type="nucleotide sequence ID" value="NZ_VIJZ01000003.1"/>
</dbReference>
<evidence type="ECO:0000313" key="5">
    <source>
        <dbReference type="EMBL" id="TQR99406.1"/>
    </source>
</evidence>
<evidence type="ECO:0000256" key="2">
    <source>
        <dbReference type="ARBA" id="ARBA00022448"/>
    </source>
</evidence>
<dbReference type="PROSITE" id="PS01037">
    <property type="entry name" value="SBP_BACTERIAL_1"/>
    <property type="match status" value="1"/>
</dbReference>
<dbReference type="PANTHER" id="PTHR43649">
    <property type="entry name" value="ARABINOSE-BINDING PROTEIN-RELATED"/>
    <property type="match status" value="1"/>
</dbReference>